<accession>A0AAD8TJH1</accession>
<dbReference type="EMBL" id="JAUUTY010000007">
    <property type="protein sequence ID" value="KAK1610439.1"/>
    <property type="molecule type" value="Genomic_DNA"/>
</dbReference>
<reference evidence="3" key="1">
    <citation type="submission" date="2023-07" db="EMBL/GenBank/DDBJ databases">
        <title>A chromosome-level genome assembly of Lolium multiflorum.</title>
        <authorList>
            <person name="Chen Y."/>
            <person name="Copetti D."/>
            <person name="Kolliker R."/>
            <person name="Studer B."/>
        </authorList>
    </citation>
    <scope>NUCLEOTIDE SEQUENCE</scope>
    <source>
        <strain evidence="3">02402/16</strain>
        <tissue evidence="3">Leaf</tissue>
    </source>
</reference>
<dbReference type="Proteomes" id="UP001231189">
    <property type="component" value="Unassembled WGS sequence"/>
</dbReference>
<comment type="caution">
    <text evidence="3">The sequence shown here is derived from an EMBL/GenBank/DDBJ whole genome shotgun (WGS) entry which is preliminary data.</text>
</comment>
<protein>
    <submittedName>
        <fullName evidence="3">Uncharacterized protein</fullName>
    </submittedName>
</protein>
<keyword evidence="4" id="KW-1185">Reference proteome</keyword>
<evidence type="ECO:0000313" key="2">
    <source>
        <dbReference type="EMBL" id="KAK1610439.1"/>
    </source>
</evidence>
<sequence length="661" mass="77236">MVDTRWCVTYTTFVNSRKKAKHKGSMVLRSDVSRIVLYDQDDHVVDVRPLHAGELIYHGSVIHLPSHIVDVGERITPSRGINRQLFPSNKVDIDERIRPSRVTNRQTIEKDSYHKEIPLLKDNRDNEKRLGEDNKYKKKRLGEDNRDNEKRLGEDNRDNEKRLGEDNKYKKKRLGDDNRDRDDVDEAVNIASAEVFAYMKNEQIPAHDQEEDEYIFSDDEDYIPAHEEDDEEDEYIPADEEDDYISDDDDDYIPVDYDDDFIHVDSDDEKKKITVRGEESFDRQCIFGNEVEMNYQQTMQLKSYFEELAKKPEKEYFDGYQRPFVKRYVCRLTKSMVKSDGEMEFSQVYTKSQLLKFIMTQNALRRGVPVKAEVLGVVVNCTEGCLGSAVDKYCFMYLDASGMAKMTEGWPRVVKGFSLKEGDIWMFTFDDERGLLPMKKRDKFGAWLRITMMKLQMEAYDIEVGDVVHFEYNEDSLDRLSNLFNVTVYKNNIEKAVVEETVVGDMPSSIRSILYRTVFTDINSVTEQEMAAILFGIYKDVYVTEHEFYELKHQKNFWVHKMDEDNQEFEALYMPSEAVDGYRYPVSGKANLSRNGQPLEGEEEDFIDCTYKIEWDLGHVCIQNGWTDFVAAAHIGVDSTVLIKIYPMQEYISLNFVEIIN</sequence>
<name>A0AAD8TJH1_LOLMU</name>
<dbReference type="AlphaFoldDB" id="A0AAD8TJH1"/>
<evidence type="ECO:0000256" key="1">
    <source>
        <dbReference type="SAM" id="MobiDB-lite"/>
    </source>
</evidence>
<proteinExistence type="predicted"/>
<evidence type="ECO:0000313" key="3">
    <source>
        <dbReference type="EMBL" id="KAK1683740.1"/>
    </source>
</evidence>
<gene>
    <name evidence="2" type="ORF">QYE76_034112</name>
    <name evidence="3" type="ORF">QYE76_044588</name>
</gene>
<dbReference type="EMBL" id="JAUUTY010000002">
    <property type="protein sequence ID" value="KAK1683740.1"/>
    <property type="molecule type" value="Genomic_DNA"/>
</dbReference>
<feature type="compositionally biased region" description="Basic and acidic residues" evidence="1">
    <location>
        <begin position="107"/>
        <end position="181"/>
    </location>
</feature>
<evidence type="ECO:0000313" key="4">
    <source>
        <dbReference type="Proteomes" id="UP001231189"/>
    </source>
</evidence>
<feature type="region of interest" description="Disordered" evidence="1">
    <location>
        <begin position="102"/>
        <end position="181"/>
    </location>
</feature>
<organism evidence="3 4">
    <name type="scientific">Lolium multiflorum</name>
    <name type="common">Italian ryegrass</name>
    <name type="synonym">Lolium perenne subsp. multiflorum</name>
    <dbReference type="NCBI Taxonomy" id="4521"/>
    <lineage>
        <taxon>Eukaryota</taxon>
        <taxon>Viridiplantae</taxon>
        <taxon>Streptophyta</taxon>
        <taxon>Embryophyta</taxon>
        <taxon>Tracheophyta</taxon>
        <taxon>Spermatophyta</taxon>
        <taxon>Magnoliopsida</taxon>
        <taxon>Liliopsida</taxon>
        <taxon>Poales</taxon>
        <taxon>Poaceae</taxon>
        <taxon>BOP clade</taxon>
        <taxon>Pooideae</taxon>
        <taxon>Poodae</taxon>
        <taxon>Poeae</taxon>
        <taxon>Poeae Chloroplast Group 2 (Poeae type)</taxon>
        <taxon>Loliodinae</taxon>
        <taxon>Loliinae</taxon>
        <taxon>Lolium</taxon>
    </lineage>
</organism>